<proteinExistence type="inferred from homology"/>
<keyword evidence="4 7" id="KW-0812">Transmembrane</keyword>
<organism evidence="10 11">
    <name type="scientific">Marinifilum flexuosum</name>
    <dbReference type="NCBI Taxonomy" id="1117708"/>
    <lineage>
        <taxon>Bacteria</taxon>
        <taxon>Pseudomonadati</taxon>
        <taxon>Bacteroidota</taxon>
        <taxon>Bacteroidia</taxon>
        <taxon>Marinilabiliales</taxon>
        <taxon>Marinifilaceae</taxon>
    </lineage>
</organism>
<keyword evidence="3 7" id="KW-1134">Transmembrane beta strand</keyword>
<comment type="subcellular location">
    <subcellularLocation>
        <location evidence="1 7">Cell outer membrane</location>
        <topology evidence="1 7">Multi-pass membrane protein</topology>
    </subcellularLocation>
</comment>
<dbReference type="AlphaFoldDB" id="A0A419X3F4"/>
<keyword evidence="11" id="KW-1185">Reference proteome</keyword>
<protein>
    <submittedName>
        <fullName evidence="10">Outer membrane receptor for ferrienterochelin and colicin</fullName>
    </submittedName>
</protein>
<evidence type="ECO:0000259" key="9">
    <source>
        <dbReference type="Pfam" id="PF07715"/>
    </source>
</evidence>
<accession>A0A419X3F4</accession>
<dbReference type="InterPro" id="IPR037066">
    <property type="entry name" value="Plug_dom_sf"/>
</dbReference>
<evidence type="ECO:0000256" key="6">
    <source>
        <dbReference type="ARBA" id="ARBA00023237"/>
    </source>
</evidence>
<dbReference type="EMBL" id="RAPQ01000009">
    <property type="protein sequence ID" value="RKE02232.1"/>
    <property type="molecule type" value="Genomic_DNA"/>
</dbReference>
<evidence type="ECO:0000256" key="1">
    <source>
        <dbReference type="ARBA" id="ARBA00004571"/>
    </source>
</evidence>
<keyword evidence="5 7" id="KW-0472">Membrane</keyword>
<keyword evidence="8" id="KW-0732">Signal</keyword>
<sequence length="855" mass="98765">MKRILPLLLCVIHFSTFAQGKKIDIVFENVGFTQVLMHLEKEFDLKFSYNVQLVENKKITISGRKLDKNEVFRIIEQQVPIVFKKISKRYYIVKQKPITDFTISVSGYVKVKGSGESLPGAEVIERTKYIGTSTDTSGYFKLDNLHVWDTVQIRYLGFVTRLIPVKEFSENLLILMEEDVHSLGEVFVCEYLTSGIGRSENGSFSIKPKILGILPGLTEPDVFESLQMLPGIQSPNENASGLHIRGGSPDQNLILWDGIKVYHSGHLFGAISAINPYVTNEIQVLKSGVNARFGNCISGVIDLDSGKDIPQKVEGGFGFNMTHSDLFLKTPLANKKLGVVVSFRRSYNDILGTFTERSLTKKTFQDTRKMYNEDGSDNVPLTNDVSFYYTDFSIKTIAQLSSRDQLTFSNLTLQNKLNYKTNDTILDDSSKDYLKITNLGFHVTWQRKWSERFNHQLKLSSSKYDFDYNGGLRFEGEQYASTLKKNNIKDVNAELFSNYKISNEQNLFFGYQYGYYNTSFHIIANEYLYPENSYNISDETYDHIHSFFIEYQINKSEKFFFNGGVRLNHLNKRGELFLEPRLHAELTLSRDLRFKLSGDIKNQSISQIIEYDTSDFGLENQLWTLSDGDVYPFLRSKQISVGLIYNRNGWQFDIESYYKKVKGLTSLTRGFSNDYNNFSYGENAIYGLDFLVKKRIRNYRTWLSYSIAKSDFKFPDIKGENWFPGNFDIRHNLTIANTYRYQNFEFSLGWRFHTGKPYSKFELNQSGIESNQINNKKLSAYHRLDFSSTYEFSFSKSNQSKAKIGFSLLNIYNRKNVLNTSYFIIGNPDSSDEKLVENKTISLRFTPNFSFRYSF</sequence>
<dbReference type="Proteomes" id="UP000284531">
    <property type="component" value="Unassembled WGS sequence"/>
</dbReference>
<keyword evidence="6 7" id="KW-0998">Cell outer membrane</keyword>
<dbReference type="Gene3D" id="2.40.170.20">
    <property type="entry name" value="TonB-dependent receptor, beta-barrel domain"/>
    <property type="match status" value="1"/>
</dbReference>
<dbReference type="OrthoDB" id="9803050at2"/>
<comment type="similarity">
    <text evidence="7">Belongs to the TonB-dependent receptor family.</text>
</comment>
<dbReference type="InterPro" id="IPR012910">
    <property type="entry name" value="Plug_dom"/>
</dbReference>
<dbReference type="InterPro" id="IPR039426">
    <property type="entry name" value="TonB-dep_rcpt-like"/>
</dbReference>
<evidence type="ECO:0000256" key="2">
    <source>
        <dbReference type="ARBA" id="ARBA00022448"/>
    </source>
</evidence>
<dbReference type="RefSeq" id="WP_120240094.1">
    <property type="nucleotide sequence ID" value="NZ_RAPQ01000009.1"/>
</dbReference>
<dbReference type="InterPro" id="IPR036942">
    <property type="entry name" value="Beta-barrel_TonB_sf"/>
</dbReference>
<evidence type="ECO:0000256" key="8">
    <source>
        <dbReference type="SAM" id="SignalP"/>
    </source>
</evidence>
<dbReference type="PROSITE" id="PS52016">
    <property type="entry name" value="TONB_DEPENDENT_REC_3"/>
    <property type="match status" value="1"/>
</dbReference>
<name>A0A419X3F4_9BACT</name>
<evidence type="ECO:0000313" key="11">
    <source>
        <dbReference type="Proteomes" id="UP000284531"/>
    </source>
</evidence>
<dbReference type="Pfam" id="PF07715">
    <property type="entry name" value="Plug"/>
    <property type="match status" value="1"/>
</dbReference>
<evidence type="ECO:0000256" key="4">
    <source>
        <dbReference type="ARBA" id="ARBA00022692"/>
    </source>
</evidence>
<dbReference type="InterPro" id="IPR008969">
    <property type="entry name" value="CarboxyPept-like_regulatory"/>
</dbReference>
<feature type="chain" id="PRO_5019397135" evidence="8">
    <location>
        <begin position="19"/>
        <end position="855"/>
    </location>
</feature>
<evidence type="ECO:0000313" key="10">
    <source>
        <dbReference type="EMBL" id="RKE02232.1"/>
    </source>
</evidence>
<comment type="caution">
    <text evidence="10">The sequence shown here is derived from an EMBL/GenBank/DDBJ whole genome shotgun (WGS) entry which is preliminary data.</text>
</comment>
<keyword evidence="2 7" id="KW-0813">Transport</keyword>
<keyword evidence="10" id="KW-0675">Receptor</keyword>
<reference evidence="10 11" key="1">
    <citation type="submission" date="2018-09" db="EMBL/GenBank/DDBJ databases">
        <title>Genomic Encyclopedia of Archaeal and Bacterial Type Strains, Phase II (KMG-II): from individual species to whole genera.</title>
        <authorList>
            <person name="Goeker M."/>
        </authorList>
    </citation>
    <scope>NUCLEOTIDE SEQUENCE [LARGE SCALE GENOMIC DNA]</scope>
    <source>
        <strain evidence="10 11">DSM 21950</strain>
    </source>
</reference>
<dbReference type="Pfam" id="PF13715">
    <property type="entry name" value="CarbopepD_reg_2"/>
    <property type="match status" value="1"/>
</dbReference>
<dbReference type="SUPFAM" id="SSF56935">
    <property type="entry name" value="Porins"/>
    <property type="match status" value="1"/>
</dbReference>
<evidence type="ECO:0000256" key="7">
    <source>
        <dbReference type="PROSITE-ProRule" id="PRU01360"/>
    </source>
</evidence>
<evidence type="ECO:0000256" key="5">
    <source>
        <dbReference type="ARBA" id="ARBA00023136"/>
    </source>
</evidence>
<evidence type="ECO:0000256" key="3">
    <source>
        <dbReference type="ARBA" id="ARBA00022452"/>
    </source>
</evidence>
<feature type="signal peptide" evidence="8">
    <location>
        <begin position="1"/>
        <end position="18"/>
    </location>
</feature>
<gene>
    <name evidence="10" type="ORF">BXY64_2320</name>
</gene>
<dbReference type="GO" id="GO:0009279">
    <property type="term" value="C:cell outer membrane"/>
    <property type="evidence" value="ECO:0007669"/>
    <property type="project" value="UniProtKB-SubCell"/>
</dbReference>
<feature type="domain" description="TonB-dependent receptor plug" evidence="9">
    <location>
        <begin position="221"/>
        <end position="296"/>
    </location>
</feature>
<dbReference type="Gene3D" id="2.170.130.10">
    <property type="entry name" value="TonB-dependent receptor, plug domain"/>
    <property type="match status" value="1"/>
</dbReference>
<dbReference type="SUPFAM" id="SSF49464">
    <property type="entry name" value="Carboxypeptidase regulatory domain-like"/>
    <property type="match status" value="1"/>
</dbReference>